<dbReference type="Pfam" id="PF13602">
    <property type="entry name" value="ADH_zinc_N_2"/>
    <property type="match status" value="1"/>
</dbReference>
<organism evidence="2 3">
    <name type="scientific">Blastococcus saxobsidens</name>
    <dbReference type="NCBI Taxonomy" id="138336"/>
    <lineage>
        <taxon>Bacteria</taxon>
        <taxon>Bacillati</taxon>
        <taxon>Actinomycetota</taxon>
        <taxon>Actinomycetes</taxon>
        <taxon>Geodermatophilales</taxon>
        <taxon>Geodermatophilaceae</taxon>
        <taxon>Blastococcus</taxon>
    </lineage>
</organism>
<dbReference type="InterPro" id="IPR036291">
    <property type="entry name" value="NAD(P)-bd_dom_sf"/>
</dbReference>
<proteinExistence type="predicted"/>
<dbReference type="SUPFAM" id="SSF50129">
    <property type="entry name" value="GroES-like"/>
    <property type="match status" value="1"/>
</dbReference>
<comment type="caution">
    <text evidence="2">The sequence shown here is derived from an EMBL/GenBank/DDBJ whole genome shotgun (WGS) entry which is preliminary data.</text>
</comment>
<name>A0A6L9W468_9ACTN</name>
<dbReference type="AlphaFoldDB" id="A0A6L9W468"/>
<reference evidence="2 3" key="1">
    <citation type="submission" date="2019-12" db="EMBL/GenBank/DDBJ databases">
        <title>the WGS of Blastococcus saxobsidens 67B17.</title>
        <authorList>
            <person name="Jiang Z."/>
        </authorList>
    </citation>
    <scope>NUCLEOTIDE SEQUENCE [LARGE SCALE GENOMIC DNA]</scope>
    <source>
        <strain evidence="2 3">67B17</strain>
    </source>
</reference>
<dbReference type="InterPro" id="IPR020843">
    <property type="entry name" value="ER"/>
</dbReference>
<evidence type="ECO:0000313" key="3">
    <source>
        <dbReference type="Proteomes" id="UP000479241"/>
    </source>
</evidence>
<dbReference type="Gene3D" id="3.40.50.720">
    <property type="entry name" value="NAD(P)-binding Rossmann-like Domain"/>
    <property type="match status" value="1"/>
</dbReference>
<dbReference type="Proteomes" id="UP000479241">
    <property type="component" value="Unassembled WGS sequence"/>
</dbReference>
<dbReference type="SUPFAM" id="SSF51735">
    <property type="entry name" value="NAD(P)-binding Rossmann-fold domains"/>
    <property type="match status" value="1"/>
</dbReference>
<dbReference type="EMBL" id="JAAGWG010000017">
    <property type="protein sequence ID" value="NEK86589.1"/>
    <property type="molecule type" value="Genomic_DNA"/>
</dbReference>
<dbReference type="Pfam" id="PF08240">
    <property type="entry name" value="ADH_N"/>
    <property type="match status" value="1"/>
</dbReference>
<dbReference type="InterPro" id="IPR050700">
    <property type="entry name" value="YIM1/Zinc_Alcohol_DH_Fams"/>
</dbReference>
<feature type="domain" description="Enoyl reductase (ER)" evidence="1">
    <location>
        <begin position="10"/>
        <end position="321"/>
    </location>
</feature>
<dbReference type="Gene3D" id="3.90.180.10">
    <property type="entry name" value="Medium-chain alcohol dehydrogenases, catalytic domain"/>
    <property type="match status" value="1"/>
</dbReference>
<protein>
    <submittedName>
        <fullName evidence="2">NAD(P)-dependent alcohol dehydrogenase</fullName>
    </submittedName>
</protein>
<dbReference type="PANTHER" id="PTHR11695:SF294">
    <property type="entry name" value="RETICULON-4-INTERACTING PROTEIN 1, MITOCHONDRIAL"/>
    <property type="match status" value="1"/>
</dbReference>
<dbReference type="InterPro" id="IPR011032">
    <property type="entry name" value="GroES-like_sf"/>
</dbReference>
<dbReference type="InterPro" id="IPR013154">
    <property type="entry name" value="ADH-like_N"/>
</dbReference>
<dbReference type="PANTHER" id="PTHR11695">
    <property type="entry name" value="ALCOHOL DEHYDROGENASE RELATED"/>
    <property type="match status" value="1"/>
</dbReference>
<dbReference type="SMART" id="SM00829">
    <property type="entry name" value="PKS_ER"/>
    <property type="match status" value="1"/>
</dbReference>
<evidence type="ECO:0000313" key="2">
    <source>
        <dbReference type="EMBL" id="NEK86589.1"/>
    </source>
</evidence>
<dbReference type="RefSeq" id="WP_163205724.1">
    <property type="nucleotide sequence ID" value="NZ_JAAGWG010000017.1"/>
</dbReference>
<gene>
    <name evidence="2" type="ORF">GCU60_12615</name>
</gene>
<sequence>MKAIVQDRFGPPEVLRFADVEVPAIGPAEVLIRVRAAALNPYDWHVLRGDPKIARLLGIGLTRPRERVAGVDAAGVVEAVGADVRDLRPGDEVLGCAHGSFAEFARAAADRVVPKPAALTFEQAAGLALAGQTALRGIRDAGGVAAGSRVLVNGAAGGVGHLAVQIAVALGAEVTGVCSTRNVGFVRGLGAAHVVDHTAEDFADGSRTYDVILDNVANRSLRDLRRALAPRGTLVVNGGGSPGEVIGAIGGIARAVVLDRFVGQRIRPLPDRWDRRHLLALTELVAARELAPVVDRTYALADVAEGLRHVESGHARGKCAVTVS</sequence>
<accession>A0A6L9W468</accession>
<dbReference type="CDD" id="cd08267">
    <property type="entry name" value="MDR1"/>
    <property type="match status" value="1"/>
</dbReference>
<evidence type="ECO:0000259" key="1">
    <source>
        <dbReference type="SMART" id="SM00829"/>
    </source>
</evidence>
<dbReference type="GO" id="GO:0016491">
    <property type="term" value="F:oxidoreductase activity"/>
    <property type="evidence" value="ECO:0007669"/>
    <property type="project" value="InterPro"/>
</dbReference>